<feature type="transmembrane region" description="Helical" evidence="6">
    <location>
        <begin position="135"/>
        <end position="155"/>
    </location>
</feature>
<evidence type="ECO:0000256" key="2">
    <source>
        <dbReference type="ARBA" id="ARBA00007524"/>
    </source>
</evidence>
<dbReference type="AlphaFoldDB" id="A0A1I1EHU1"/>
<evidence type="ECO:0000256" key="4">
    <source>
        <dbReference type="ARBA" id="ARBA00022989"/>
    </source>
</evidence>
<dbReference type="PIRSF" id="PIRSF005859">
    <property type="entry name" value="PBR"/>
    <property type="match status" value="1"/>
</dbReference>
<name>A0A1I1EHU1_9FLAO</name>
<gene>
    <name evidence="7" type="ORF">SAMN04487907_101965</name>
</gene>
<keyword evidence="3 6" id="KW-0812">Transmembrane</keyword>
<feature type="transmembrane region" description="Helical" evidence="6">
    <location>
        <begin position="48"/>
        <end position="69"/>
    </location>
</feature>
<dbReference type="GO" id="GO:0016020">
    <property type="term" value="C:membrane"/>
    <property type="evidence" value="ECO:0007669"/>
    <property type="project" value="UniProtKB-SubCell"/>
</dbReference>
<evidence type="ECO:0000256" key="1">
    <source>
        <dbReference type="ARBA" id="ARBA00004141"/>
    </source>
</evidence>
<comment type="subcellular location">
    <subcellularLocation>
        <location evidence="1">Membrane</location>
        <topology evidence="1">Multi-pass membrane protein</topology>
    </subcellularLocation>
</comment>
<proteinExistence type="inferred from homology"/>
<dbReference type="FunFam" id="1.20.1260.100:FF:000001">
    <property type="entry name" value="translocator protein 2"/>
    <property type="match status" value="1"/>
</dbReference>
<evidence type="ECO:0000256" key="6">
    <source>
        <dbReference type="SAM" id="Phobius"/>
    </source>
</evidence>
<accession>A0A1I1EHU1</accession>
<dbReference type="STRING" id="1334022.SAMN04487907_101965"/>
<evidence type="ECO:0000256" key="3">
    <source>
        <dbReference type="ARBA" id="ARBA00022692"/>
    </source>
</evidence>
<dbReference type="Gene3D" id="1.20.1260.100">
    <property type="entry name" value="TspO/MBR protein"/>
    <property type="match status" value="1"/>
</dbReference>
<dbReference type="InterPro" id="IPR004307">
    <property type="entry name" value="TspO_MBR"/>
</dbReference>
<evidence type="ECO:0000313" key="7">
    <source>
        <dbReference type="EMBL" id="SFB86631.1"/>
    </source>
</evidence>
<dbReference type="Pfam" id="PF03073">
    <property type="entry name" value="TspO_MBR"/>
    <property type="match status" value="1"/>
</dbReference>
<sequence length="158" mass="18379">MNSKLLIRSVTATAVCLVFGFLGIIALQNGLDSWYATLQKPWFTPPEFLFGPVWTIMYILIGISAGMVWSKGFYHKWVKTALYHFGFILLLNAFWFLFFFGLHEPMIALIAISAVFIFLLITIKWFKIVNVISAYLLIPYAVWVLYLIAFTFEFWRIN</sequence>
<keyword evidence="4 6" id="KW-1133">Transmembrane helix</keyword>
<keyword evidence="8" id="KW-1185">Reference proteome</keyword>
<reference evidence="8" key="1">
    <citation type="submission" date="2016-10" db="EMBL/GenBank/DDBJ databases">
        <authorList>
            <person name="Varghese N."/>
            <person name="Submissions S."/>
        </authorList>
    </citation>
    <scope>NUCLEOTIDE SEQUENCE [LARGE SCALE GENOMIC DNA]</scope>
    <source>
        <strain evidence="8">DSM 24499</strain>
    </source>
</reference>
<evidence type="ECO:0000256" key="5">
    <source>
        <dbReference type="ARBA" id="ARBA00023136"/>
    </source>
</evidence>
<dbReference type="PANTHER" id="PTHR10057">
    <property type="entry name" value="PERIPHERAL-TYPE BENZODIAZEPINE RECEPTOR"/>
    <property type="match status" value="1"/>
</dbReference>
<dbReference type="Proteomes" id="UP000199438">
    <property type="component" value="Unassembled WGS sequence"/>
</dbReference>
<protein>
    <submittedName>
        <fullName evidence="7">TspO and MBR related proteins</fullName>
    </submittedName>
</protein>
<dbReference type="InterPro" id="IPR038330">
    <property type="entry name" value="TspO/MBR-related_sf"/>
</dbReference>
<comment type="similarity">
    <text evidence="2">Belongs to the TspO/BZRP family.</text>
</comment>
<feature type="transmembrane region" description="Helical" evidence="6">
    <location>
        <begin position="5"/>
        <end position="28"/>
    </location>
</feature>
<dbReference type="OrthoDB" id="9795496at2"/>
<dbReference type="RefSeq" id="WP_092540208.1">
    <property type="nucleotide sequence ID" value="NZ_FOKV01000001.1"/>
</dbReference>
<organism evidence="7 8">
    <name type="scientific">Zunongwangia mangrovi</name>
    <dbReference type="NCBI Taxonomy" id="1334022"/>
    <lineage>
        <taxon>Bacteria</taxon>
        <taxon>Pseudomonadati</taxon>
        <taxon>Bacteroidota</taxon>
        <taxon>Flavobacteriia</taxon>
        <taxon>Flavobacteriales</taxon>
        <taxon>Flavobacteriaceae</taxon>
        <taxon>Zunongwangia</taxon>
    </lineage>
</organism>
<feature type="transmembrane region" description="Helical" evidence="6">
    <location>
        <begin position="106"/>
        <end position="123"/>
    </location>
</feature>
<dbReference type="EMBL" id="FOKV01000001">
    <property type="protein sequence ID" value="SFB86631.1"/>
    <property type="molecule type" value="Genomic_DNA"/>
</dbReference>
<dbReference type="CDD" id="cd15904">
    <property type="entry name" value="TSPO_MBR"/>
    <property type="match status" value="1"/>
</dbReference>
<dbReference type="GO" id="GO:0033013">
    <property type="term" value="P:tetrapyrrole metabolic process"/>
    <property type="evidence" value="ECO:0007669"/>
    <property type="project" value="UniProtKB-ARBA"/>
</dbReference>
<evidence type="ECO:0000313" key="8">
    <source>
        <dbReference type="Proteomes" id="UP000199438"/>
    </source>
</evidence>
<feature type="transmembrane region" description="Helical" evidence="6">
    <location>
        <begin position="81"/>
        <end position="100"/>
    </location>
</feature>
<keyword evidence="5 6" id="KW-0472">Membrane</keyword>
<dbReference type="PANTHER" id="PTHR10057:SF0">
    <property type="entry name" value="TRANSLOCATOR PROTEIN"/>
    <property type="match status" value="1"/>
</dbReference>